<evidence type="ECO:0000259" key="2">
    <source>
        <dbReference type="SMART" id="SM00829"/>
    </source>
</evidence>
<dbReference type="PANTHER" id="PTHR11695:SF294">
    <property type="entry name" value="RETICULON-4-INTERACTING PROTEIN 1, MITOCHONDRIAL"/>
    <property type="match status" value="1"/>
</dbReference>
<dbReference type="InterPro" id="IPR020843">
    <property type="entry name" value="ER"/>
</dbReference>
<dbReference type="InterPro" id="IPR013154">
    <property type="entry name" value="ADH-like_N"/>
</dbReference>
<evidence type="ECO:0000313" key="4">
    <source>
        <dbReference type="Proteomes" id="UP000019146"/>
    </source>
</evidence>
<keyword evidence="3" id="KW-0614">Plasmid</keyword>
<reference evidence="3 4" key="1">
    <citation type="journal article" date="2014" name="Genome Announc.">
        <title>Draft Genome Sequence of the Haloacid-Degrading Burkholderia caribensis Strain MBA4.</title>
        <authorList>
            <person name="Pan Y."/>
            <person name="Kong K.F."/>
            <person name="Tsang J.S."/>
        </authorList>
    </citation>
    <scope>NUCLEOTIDE SEQUENCE [LARGE SCALE GENOMIC DNA]</scope>
    <source>
        <strain evidence="3 4">MBA4</strain>
        <plasmid evidence="4">Plasmid</plasmid>
    </source>
</reference>
<sequence>MSDVPDTMRAFRISRFGGPEQLELQRVTVPRPQRDEVLVRVLGSSVNPVDIKTREGHYPLIREDALPFTLGRDCAGVVAATGDDVAGWKPGQDVYAFIGQGQGTHAEYVVVNQAALARKPSTLDHRLASAVPLAALTAWQGLFEHGMLEAGEKVLIHAGSGGVGHFAAQFAKLSGAKVWVTASGGGVDFVRSLGVDDVIDYKTQHFEDAVCDIDLVYDLVGGQTQERSWSVIRKGGRLVSTLNEPSQIKAGEHGAMALRYTARPDGKTLARIGELLDDGAVRVVVCGQYAFDEVPAALACVERGHVHGKIVVHATL</sequence>
<evidence type="ECO:0000313" key="3">
    <source>
        <dbReference type="EMBL" id="ALL71794.1"/>
    </source>
</evidence>
<gene>
    <name evidence="3" type="ORF">K788_0007034</name>
</gene>
<dbReference type="KEGG" id="bcai:K788_0007034"/>
<dbReference type="CDD" id="cd05289">
    <property type="entry name" value="MDR_like_2"/>
    <property type="match status" value="1"/>
</dbReference>
<dbReference type="SUPFAM" id="SSF51735">
    <property type="entry name" value="NAD(P)-binding Rossmann-fold domains"/>
    <property type="match status" value="1"/>
</dbReference>
<dbReference type="RefSeq" id="WP_035991703.1">
    <property type="nucleotide sequence ID" value="NZ_CP012748.1"/>
</dbReference>
<dbReference type="PROSITE" id="PS01162">
    <property type="entry name" value="QOR_ZETA_CRYSTAL"/>
    <property type="match status" value="1"/>
</dbReference>
<feature type="domain" description="Enoyl reductase (ER)" evidence="2">
    <location>
        <begin position="17"/>
        <end position="312"/>
    </location>
</feature>
<geneLocation type="plasmid" evidence="4"/>
<dbReference type="InterPro" id="IPR011032">
    <property type="entry name" value="GroES-like_sf"/>
</dbReference>
<dbReference type="GeneID" id="69975107"/>
<dbReference type="InterPro" id="IPR036291">
    <property type="entry name" value="NAD(P)-bd_dom_sf"/>
</dbReference>
<dbReference type="SMART" id="SM00829">
    <property type="entry name" value="PKS_ER"/>
    <property type="match status" value="1"/>
</dbReference>
<organism evidence="3 4">
    <name type="scientific">Paraburkholderia caribensis MBA4</name>
    <dbReference type="NCBI Taxonomy" id="1323664"/>
    <lineage>
        <taxon>Bacteria</taxon>
        <taxon>Pseudomonadati</taxon>
        <taxon>Pseudomonadota</taxon>
        <taxon>Betaproteobacteria</taxon>
        <taxon>Burkholderiales</taxon>
        <taxon>Burkholderiaceae</taxon>
        <taxon>Paraburkholderia</taxon>
    </lineage>
</organism>
<dbReference type="GO" id="GO:0008270">
    <property type="term" value="F:zinc ion binding"/>
    <property type="evidence" value="ECO:0007669"/>
    <property type="project" value="InterPro"/>
</dbReference>
<dbReference type="Pfam" id="PF13602">
    <property type="entry name" value="ADH_zinc_N_2"/>
    <property type="match status" value="1"/>
</dbReference>
<accession>A0A0P0RRW0</accession>
<dbReference type="Gene3D" id="3.40.50.720">
    <property type="entry name" value="NAD(P)-binding Rossmann-like Domain"/>
    <property type="match status" value="1"/>
</dbReference>
<dbReference type="AlphaFoldDB" id="A0A0P0RRW0"/>
<dbReference type="Gene3D" id="3.90.180.10">
    <property type="entry name" value="Medium-chain alcohol dehydrogenases, catalytic domain"/>
    <property type="match status" value="1"/>
</dbReference>
<dbReference type="InterPro" id="IPR050700">
    <property type="entry name" value="YIM1/Zinc_Alcohol_DH_Fams"/>
</dbReference>
<name>A0A0P0RRW0_9BURK</name>
<dbReference type="Pfam" id="PF08240">
    <property type="entry name" value="ADH_N"/>
    <property type="match status" value="1"/>
</dbReference>
<proteinExistence type="predicted"/>
<dbReference type="PANTHER" id="PTHR11695">
    <property type="entry name" value="ALCOHOL DEHYDROGENASE RELATED"/>
    <property type="match status" value="1"/>
</dbReference>
<dbReference type="InterPro" id="IPR002364">
    <property type="entry name" value="Quin_OxRdtase/zeta-crystal_CS"/>
</dbReference>
<evidence type="ECO:0000256" key="1">
    <source>
        <dbReference type="ARBA" id="ARBA00023002"/>
    </source>
</evidence>
<protein>
    <submittedName>
        <fullName evidence="3">NADPH:quinone reductase and related Zn-dependent oxidoreductase</fullName>
    </submittedName>
</protein>
<dbReference type="EMBL" id="CP012748">
    <property type="protein sequence ID" value="ALL71794.1"/>
    <property type="molecule type" value="Genomic_DNA"/>
</dbReference>
<keyword evidence="1" id="KW-0560">Oxidoreductase</keyword>
<dbReference type="GO" id="GO:0016491">
    <property type="term" value="F:oxidoreductase activity"/>
    <property type="evidence" value="ECO:0007669"/>
    <property type="project" value="UniProtKB-KW"/>
</dbReference>
<dbReference type="Proteomes" id="UP000019146">
    <property type="component" value="Plasmid unnamed"/>
</dbReference>
<dbReference type="SUPFAM" id="SSF50129">
    <property type="entry name" value="GroES-like"/>
    <property type="match status" value="1"/>
</dbReference>